<evidence type="ECO:0000313" key="2">
    <source>
        <dbReference type="Proteomes" id="UP001642540"/>
    </source>
</evidence>
<protein>
    <submittedName>
        <fullName evidence="1">Uncharacterized protein</fullName>
    </submittedName>
</protein>
<sequence length="239" mass="27894">MQGEHNTMSDCNRNLQDITISIKTLRDDIHAKLNSDNLEKYFQLTRDLSEFSSLYNPPLNRIKGFYDQNAGNFLKQLELIDSETETTANEYLKLEMEAKKLDVNNVINQCLGMVEELVNTNCVINSMGETNKLMVIIRKERIAFVKRLTAFTRSAYYSVKLMMLIRRPNRRLRRQYKLNKNQFQILTMKVEERNFESELDTVAAKIEKFASEWIEPLLESYGMVGELGKEKTLKTLENA</sequence>
<comment type="caution">
    <text evidence="1">The sequence shown here is derived from an EMBL/GenBank/DDBJ whole genome shotgun (WGS) entry which is preliminary data.</text>
</comment>
<evidence type="ECO:0000313" key="1">
    <source>
        <dbReference type="EMBL" id="CAL8107817.1"/>
    </source>
</evidence>
<proteinExistence type="predicted"/>
<reference evidence="1 2" key="1">
    <citation type="submission" date="2024-08" db="EMBL/GenBank/DDBJ databases">
        <authorList>
            <person name="Cucini C."/>
            <person name="Frati F."/>
        </authorList>
    </citation>
    <scope>NUCLEOTIDE SEQUENCE [LARGE SCALE GENOMIC DNA]</scope>
</reference>
<dbReference type="Proteomes" id="UP001642540">
    <property type="component" value="Unassembled WGS sequence"/>
</dbReference>
<keyword evidence="2" id="KW-1185">Reference proteome</keyword>
<accession>A0ABP1QT79</accession>
<name>A0ABP1QT79_9HEXA</name>
<gene>
    <name evidence="1" type="ORF">ODALV1_LOCUS12780</name>
</gene>
<dbReference type="EMBL" id="CAXLJM020000039">
    <property type="protein sequence ID" value="CAL8107817.1"/>
    <property type="molecule type" value="Genomic_DNA"/>
</dbReference>
<organism evidence="1 2">
    <name type="scientific">Orchesella dallaii</name>
    <dbReference type="NCBI Taxonomy" id="48710"/>
    <lineage>
        <taxon>Eukaryota</taxon>
        <taxon>Metazoa</taxon>
        <taxon>Ecdysozoa</taxon>
        <taxon>Arthropoda</taxon>
        <taxon>Hexapoda</taxon>
        <taxon>Collembola</taxon>
        <taxon>Entomobryomorpha</taxon>
        <taxon>Entomobryoidea</taxon>
        <taxon>Orchesellidae</taxon>
        <taxon>Orchesellinae</taxon>
        <taxon>Orchesella</taxon>
    </lineage>
</organism>